<evidence type="ECO:0000313" key="5">
    <source>
        <dbReference type="EMBL" id="MDR5865185.1"/>
    </source>
</evidence>
<keyword evidence="2" id="KW-0479">Metal-binding</keyword>
<evidence type="ECO:0000256" key="2">
    <source>
        <dbReference type="ARBA" id="ARBA00022723"/>
    </source>
</evidence>
<dbReference type="Proteomes" id="UP001264519">
    <property type="component" value="Unassembled WGS sequence"/>
</dbReference>
<dbReference type="NCBIfam" id="NF007958">
    <property type="entry name" value="PRK10677.1"/>
    <property type="match status" value="1"/>
</dbReference>
<evidence type="ECO:0000256" key="1">
    <source>
        <dbReference type="ARBA" id="ARBA00009175"/>
    </source>
</evidence>
<dbReference type="PANTHER" id="PTHR30632">
    <property type="entry name" value="MOLYBDATE-BINDING PERIPLASMIC PROTEIN"/>
    <property type="match status" value="1"/>
</dbReference>
<dbReference type="PANTHER" id="PTHR30632:SF17">
    <property type="entry name" value="MOLYBDATE-BINDING PROTEIN MODA"/>
    <property type="match status" value="1"/>
</dbReference>
<dbReference type="NCBIfam" id="TIGR01256">
    <property type="entry name" value="modA"/>
    <property type="match status" value="1"/>
</dbReference>
<sequence length="269" mass="28396">MHHVTPPRRGRARLAAALILLLFGAAAPAQAEPTVRVFAAASLTDALNAAIARYERAHDVDVVPVYAASSTAARQIARGAPADLYLSANARWMDWLAEQGVALAARDDLLYNRLELIAAPSAVSAPVTPGEGTPLSALLADGERLAVGDPDHVPAGLYARQALRALGEWQALAPRLARADNVRAALALVARGEAPLGIVYRTDALASDAVHRLGTFPADSHPPIRYPVALIDPPAGEAARAFRDWLDGEAARAIFVEHGFTVTLPASRE</sequence>
<keyword evidence="6" id="KW-1185">Reference proteome</keyword>
<proteinExistence type="inferred from homology"/>
<dbReference type="Pfam" id="PF13531">
    <property type="entry name" value="SBP_bac_11"/>
    <property type="match status" value="1"/>
</dbReference>
<dbReference type="EMBL" id="JARWAK010000001">
    <property type="protein sequence ID" value="MDR5865185.1"/>
    <property type="molecule type" value="Genomic_DNA"/>
</dbReference>
<dbReference type="InterPro" id="IPR005950">
    <property type="entry name" value="ModA"/>
</dbReference>
<dbReference type="RefSeq" id="WP_309650789.1">
    <property type="nucleotide sequence ID" value="NZ_JARWAK010000001.1"/>
</dbReference>
<evidence type="ECO:0000313" key="6">
    <source>
        <dbReference type="Proteomes" id="UP001264519"/>
    </source>
</evidence>
<dbReference type="Gene3D" id="3.40.190.10">
    <property type="entry name" value="Periplasmic binding protein-like II"/>
    <property type="match status" value="2"/>
</dbReference>
<name>A0ABU1FWX1_9GAMM</name>
<reference evidence="5 6" key="1">
    <citation type="submission" date="2023-04" db="EMBL/GenBank/DDBJ databases">
        <title>A long-awaited taxogenomic arrangement of the family Halomonadaceae.</title>
        <authorList>
            <person name="De La Haba R."/>
            <person name="Chuvochina M."/>
            <person name="Wittouck S."/>
            <person name="Arahal D.R."/>
            <person name="Sanchez-Porro C."/>
            <person name="Hugenholtz P."/>
            <person name="Ventosa A."/>
        </authorList>
    </citation>
    <scope>NUCLEOTIDE SEQUENCE [LARGE SCALE GENOMIC DNA]</scope>
    <source>
        <strain evidence="5 6">DSM 23530</strain>
    </source>
</reference>
<dbReference type="InterPro" id="IPR050682">
    <property type="entry name" value="ModA/WtpA"/>
</dbReference>
<organism evidence="5 6">
    <name type="scientific">Halomonas koreensis</name>
    <dbReference type="NCBI Taxonomy" id="245385"/>
    <lineage>
        <taxon>Bacteria</taxon>
        <taxon>Pseudomonadati</taxon>
        <taxon>Pseudomonadota</taxon>
        <taxon>Gammaproteobacteria</taxon>
        <taxon>Oceanospirillales</taxon>
        <taxon>Halomonadaceae</taxon>
        <taxon>Halomonas</taxon>
    </lineage>
</organism>
<dbReference type="SUPFAM" id="SSF53850">
    <property type="entry name" value="Periplasmic binding protein-like II"/>
    <property type="match status" value="1"/>
</dbReference>
<evidence type="ECO:0000256" key="3">
    <source>
        <dbReference type="ARBA" id="ARBA00022729"/>
    </source>
</evidence>
<accession>A0ABU1FWX1</accession>
<evidence type="ECO:0000256" key="4">
    <source>
        <dbReference type="SAM" id="SignalP"/>
    </source>
</evidence>
<keyword evidence="3 4" id="KW-0732">Signal</keyword>
<comment type="similarity">
    <text evidence="1">Belongs to the bacterial solute-binding protein ModA family.</text>
</comment>
<comment type="caution">
    <text evidence="5">The sequence shown here is derived from an EMBL/GenBank/DDBJ whole genome shotgun (WGS) entry which is preliminary data.</text>
</comment>
<feature type="chain" id="PRO_5046353059" evidence="4">
    <location>
        <begin position="32"/>
        <end position="269"/>
    </location>
</feature>
<protein>
    <submittedName>
        <fullName evidence="5">Molybdate ABC transporter substrate-binding protein</fullName>
    </submittedName>
</protein>
<feature type="signal peptide" evidence="4">
    <location>
        <begin position="1"/>
        <end position="31"/>
    </location>
</feature>
<gene>
    <name evidence="5" type="primary">modA</name>
    <name evidence="5" type="ORF">QC818_00095</name>
</gene>
<dbReference type="PIRSF" id="PIRSF004846">
    <property type="entry name" value="ModA"/>
    <property type="match status" value="1"/>
</dbReference>